<dbReference type="Gene3D" id="3.30.420.10">
    <property type="entry name" value="Ribonuclease H-like superfamily/Ribonuclease H"/>
    <property type="match status" value="3"/>
</dbReference>
<dbReference type="CDD" id="cd01647">
    <property type="entry name" value="RT_LTR"/>
    <property type="match status" value="1"/>
</dbReference>
<dbReference type="InterPro" id="IPR021109">
    <property type="entry name" value="Peptidase_aspartic_dom_sf"/>
</dbReference>
<dbReference type="InterPro" id="IPR000477">
    <property type="entry name" value="RT_dom"/>
</dbReference>
<organism evidence="9 10">
    <name type="scientific">Deinandra increscens subsp. villosa</name>
    <dbReference type="NCBI Taxonomy" id="3103831"/>
    <lineage>
        <taxon>Eukaryota</taxon>
        <taxon>Viridiplantae</taxon>
        <taxon>Streptophyta</taxon>
        <taxon>Embryophyta</taxon>
        <taxon>Tracheophyta</taxon>
        <taxon>Spermatophyta</taxon>
        <taxon>Magnoliopsida</taxon>
        <taxon>eudicotyledons</taxon>
        <taxon>Gunneridae</taxon>
        <taxon>Pentapetalae</taxon>
        <taxon>asterids</taxon>
        <taxon>campanulids</taxon>
        <taxon>Asterales</taxon>
        <taxon>Asteraceae</taxon>
        <taxon>Asteroideae</taxon>
        <taxon>Heliantheae alliance</taxon>
        <taxon>Madieae</taxon>
        <taxon>Madiinae</taxon>
        <taxon>Deinandra</taxon>
    </lineage>
</organism>
<name>A0AAP0CUH6_9ASTR</name>
<feature type="region of interest" description="Disordered" evidence="4">
    <location>
        <begin position="1498"/>
        <end position="1543"/>
    </location>
</feature>
<dbReference type="Pfam" id="PF25597">
    <property type="entry name" value="SH3_retrovirus"/>
    <property type="match status" value="1"/>
</dbReference>
<dbReference type="InterPro" id="IPR043502">
    <property type="entry name" value="DNA/RNA_pol_sf"/>
</dbReference>
<dbReference type="PANTHER" id="PTHR48475">
    <property type="entry name" value="RIBONUCLEASE H"/>
    <property type="match status" value="1"/>
</dbReference>
<dbReference type="InterPro" id="IPR005162">
    <property type="entry name" value="Retrotrans_gag_dom"/>
</dbReference>
<dbReference type="InterPro" id="IPR013103">
    <property type="entry name" value="RVT_2"/>
</dbReference>
<dbReference type="PROSITE" id="PS50994">
    <property type="entry name" value="INTEGRASE"/>
    <property type="match status" value="2"/>
</dbReference>
<dbReference type="FunFam" id="3.30.420.10:FF:000032">
    <property type="entry name" value="Retrovirus-related Pol polyprotein from transposon 297-like Protein"/>
    <property type="match status" value="1"/>
</dbReference>
<keyword evidence="3" id="KW-0479">Metal-binding</keyword>
<dbReference type="InterPro" id="IPR054722">
    <property type="entry name" value="PolX-like_BBD"/>
</dbReference>
<protein>
    <submittedName>
        <fullName evidence="9">Uncharacterized protein</fullName>
    </submittedName>
</protein>
<keyword evidence="3" id="KW-0862">Zinc</keyword>
<feature type="domain" description="Reverse transcriptase" evidence="6">
    <location>
        <begin position="1931"/>
        <end position="2110"/>
    </location>
</feature>
<sequence>MTSTKYQIEKFDGKNDFGLWRVKMRAFMVYQGIADALKGDSGKAEEMSDDDWQEIMEKAHSAIILSLGDRVLREVVKEETAAGVWLKLESLYMTKSLANRLYLKKRLYTFSMQSGRSIEEHLDEFNKIILDLENIDNPLDDEDQAILFLTSLPTSYDHFVDTMLYGRDTLTMEDVTSALNSKELKKRSELKEELGEGLFVRGKGDQKVYKKRAGNKFKAKNQKVLRCFVCGSDKHLKRECPEKKRYKNEGTYSSNKPQVNFSQPDDVSTDGYESSDVLVVSKYIGPDNWVLDSGCSYHMTPNKALFRELIIEDMGSVKLGDSRPCRIEGHGTVVLSLSNGTDLVLEEVRYIPELTRNLVSLGTFERDGYAVSLKNGRAKIVKGSRVILTGTRRVNNIYLLDVKDCSGVSNSVTKAADEEALVWHRRLGHISEQGLVELNKQGAFGKIGNTNAGFCEHCVMGKAHKVKFTKGRHTTKGILEYVHADLWGPARTQTIGGSRYFLSLVDDFSRRVWVYVLKNKSDAFRSFKTWKSLVENQTNKRIKKLRTDNGLEFCNYQFDMLCQKAGIARHLTIPGTPQQNGLVERMNRTLLNKVRCMLLSSGLPKSFWGEAVTTAAYLINMSPSSALEMKVPMEVWSGKKVEYKGLRVFGSVCYAHISQDKLGARALKCVFLGYPEGVKGYKLWKLDGDGPRVLISRNVTFNEDLMYKDVGAKTPKPVDQGDKVQIEVECDTRGESGCETPTCEGQLNSGSSPQASDRVVSDQEGDQLYSLAQNRQRRTIVKPLRFRNDEDVSAFVFMSMAEEQKCEEPSSYEEALNSSHKGKWMAAMQDELNSLHQNKTWELSVKPRDKKVIPCKWLFKLKEPLNEGDEPRFKARLVAKGFKQKPGIDYNEVFSPVVKHTSIRIILSITAVQDLELEQLDVKTAFLHGSLDEELYISQPQGFEVKGKEELVCRLRKSLYGLKQSPRQWYKEFDDHMISNYFKRSCYDSCVYLREYKPGKYIYLLLYVDDMLLACDSKQVIKETKEMLKSKFDMKELGPARKILGMEITRDRKNRILKLTQQSYIQKILKTYNMSGCKVVKTPCAPNLKLSLGDSPKTKEEEEYMEKVPYANAVGSLMYLMVCTRPDIGYGVSMVSRYISCPGKSHWEAVKWLLRYIAGTSEVGLIFKEKENSSRVISGYVDSDYAKDLDKGRSITGYGFQVMGNCVSWRSSLQHVVALSSTEAEYMALVEAIKESLWLKRFCKELGLKVADALVFCDNMGALQLSKNAVFHERTKHIRELEDLLNEDHEEDKRTKLSGAKGIFVPYIPASMQEHSKFQAWIANAKFPAKLKMPTSIKKYGGLTDPDDHIFDFITAGRLERWSEEIWCHMLVQTFTGPARVWFDALPNAQINGFEDLRTKFLRQFSQQRKCTKEVTEVHNIRRKNDESLESFVMRFNNETMKISGAQDQLRISGFCHGVRHSHLVEKLHEDLPQTMEVLMDRVRAYVKGRSASGNIQGIYTDKSSQKGNNFRNANATASDAPTRNQPWKKYRSQPYDRKRENKYGNYRKNWEPRYDNFSSLAKTPSEILATENVQFSKPQRTYNPLGKDMGKYCEYHKDRGHDTDSCRHLRSEIEKAIKSGKLSHLVKNIKEGRLPVEKQNVIGMIRRGSNTWHRNVKSKFEEGWKSQEITFPPLWGRDSREDPVIVTIGIAGFLVKRTYLDTGSASEIMYESCFRRMGPEVQKKLKPHNSTLIGFSGEVVHPIGEINLPVIFGDDKFFREEMMNFIVVATPSPHNVIIGRPGLKALGAIVSTAHGLVRFPTPKGVATVKTDADSQIVMVEKPVITQVDLKNMKGDDLNQNKWVINRKFPDQTIEVGSQLQGEVRKRLFQLLLNNVDIFAWEPSDMTGVPRYFAEHKLNIYKGAKPVQQKRRIYDQVRNQVVKEEVDKLVEAGILREVLYQTWVANPVLVRKPDNSWRMCIDFKDLNKACPKDCYPLPEIDLKVDSLAGYRWKCFLDAYKGYHQIFMAEEDEDKTAFVTNEGLFCYKKMPFGLKNAGATYQRLMDKTFQSQVGRNLEAYVDDVVIKSCSEEDIIKDVEETFKNLRRINMKLNPRKCSFAMEEGKILGVLVNKDGIQAHPRKVKAVLEMEPPKTLKDIQTLNGRLVALNRFLSKAAERATPFMKVLKESLKGNFEWTPEANQAFEELKNDLAALPTLVAPKVGEELVMYLAVTENAVSAVLLAEREDRQLPIYYISKMLKDNETRYPILEKVVLALVQATRRLQRYFQAHTVNVLTSYPIQGILRKPEMSGRLIKWAIELGPFDIQFKPRVSIKGQVIADFLAEVPKGASVNVVIAPEEKERIWILHTDGSSNSDGSGAGLILRSPEGDELTYAIRFNFTTSNNEAEYEALLAGLRLAKKMGATQVIAYVDSLLVVSQISGAYEAKGKYMALYLEQIQELVKVFNKCEVLHISRSQNRKADALSKLASVAFEHLAKEIRVELLEAPTVNLKMVADVQMQEDSWMTLIVQYLTEGKLPSDKEQARQVRVNSLQYQMQNNILYRRSFLGPLLRCLTPSEAEKTVKEVHEGICGIHAGAKMVVAKIKSLGYFWPGMYRSTWEELRKCQACQSHAPVSMRAKNELIPVTSAWPFQKWGMDIVGPFPSASGGVKFLLVAIDYFTKWIEAKPLACISGKQIKKFVWEHIICRFGLPLYIITDNGKQFAGNPFAEWCEELHINQIFTSVAHPQANGQVERANRSLVEGIKMRLDKNGGSWVDELPHVLWAHRTMPKTSNGETPFSLVYGTEAVIPAEIGIPSYRLQVRIENNDEELRTNLDLLEERREITAIRESRYKKEMAKYYNAKVKVQQYKEGEYVLRNNEVSKALPTGKMSPKWEGPYIIKKAIGNGSYLLQQLDGTELVRAWNGIHLRKCYM</sequence>
<dbReference type="InterPro" id="IPR041577">
    <property type="entry name" value="RT_RNaseH_2"/>
</dbReference>
<dbReference type="SMART" id="SM00343">
    <property type="entry name" value="ZnF_C2HC"/>
    <property type="match status" value="1"/>
</dbReference>
<dbReference type="SUPFAM" id="SSF53098">
    <property type="entry name" value="Ribonuclease H-like"/>
    <property type="match status" value="3"/>
</dbReference>
<comment type="caution">
    <text evidence="9">The sequence shown here is derived from an EMBL/GenBank/DDBJ whole genome shotgun (WGS) entry which is preliminary data.</text>
</comment>
<dbReference type="InterPro" id="IPR041588">
    <property type="entry name" value="Integrase_H2C2"/>
</dbReference>
<feature type="compositionally biased region" description="Polar residues" evidence="4">
    <location>
        <begin position="743"/>
        <end position="755"/>
    </location>
</feature>
<evidence type="ECO:0000256" key="1">
    <source>
        <dbReference type="ARBA" id="ARBA00022750"/>
    </source>
</evidence>
<reference evidence="9 10" key="1">
    <citation type="submission" date="2024-04" db="EMBL/GenBank/DDBJ databases">
        <title>The reference genome of an endangered Asteraceae, Deinandra increscens subsp. villosa, native to the Central Coast of California.</title>
        <authorList>
            <person name="Guilliams M."/>
            <person name="Hasenstab-Lehman K."/>
            <person name="Meyer R."/>
            <person name="Mcevoy S."/>
        </authorList>
    </citation>
    <scope>NUCLEOTIDE SEQUENCE [LARGE SCALE GENOMIC DNA]</scope>
    <source>
        <tissue evidence="9">Leaf</tissue>
    </source>
</reference>
<evidence type="ECO:0000313" key="10">
    <source>
        <dbReference type="Proteomes" id="UP001408789"/>
    </source>
</evidence>
<keyword evidence="10" id="KW-1185">Reference proteome</keyword>
<dbReference type="Gene3D" id="3.10.10.10">
    <property type="entry name" value="HIV Type 1 Reverse Transcriptase, subunit A, domain 1"/>
    <property type="match status" value="1"/>
</dbReference>
<dbReference type="GO" id="GO:0004190">
    <property type="term" value="F:aspartic-type endopeptidase activity"/>
    <property type="evidence" value="ECO:0007669"/>
    <property type="project" value="UniProtKB-KW"/>
</dbReference>
<dbReference type="InterPro" id="IPR001584">
    <property type="entry name" value="Integrase_cat-core"/>
</dbReference>
<evidence type="ECO:0000256" key="4">
    <source>
        <dbReference type="SAM" id="MobiDB-lite"/>
    </source>
</evidence>
<dbReference type="Gene3D" id="1.10.340.70">
    <property type="match status" value="1"/>
</dbReference>
<feature type="region of interest" description="Disordered" evidence="4">
    <location>
        <begin position="247"/>
        <end position="266"/>
    </location>
</feature>
<feature type="domain" description="Integrase catalytic" evidence="8">
    <location>
        <begin position="472"/>
        <end position="640"/>
    </location>
</feature>
<evidence type="ECO:0000256" key="3">
    <source>
        <dbReference type="PROSITE-ProRule" id="PRU00047"/>
    </source>
</evidence>
<dbReference type="InterPro" id="IPR012337">
    <property type="entry name" value="RNaseH-like_sf"/>
</dbReference>
<keyword evidence="1" id="KW-0378">Hydrolase</keyword>
<feature type="compositionally biased region" description="Polar residues" evidence="4">
    <location>
        <begin position="250"/>
        <end position="266"/>
    </location>
</feature>
<evidence type="ECO:0000259" key="5">
    <source>
        <dbReference type="PROSITE" id="PS50158"/>
    </source>
</evidence>
<dbReference type="Pfam" id="PF07727">
    <property type="entry name" value="RVT_2"/>
    <property type="match status" value="1"/>
</dbReference>
<dbReference type="Pfam" id="PF17921">
    <property type="entry name" value="Integrase_H2C2"/>
    <property type="match status" value="1"/>
</dbReference>
<dbReference type="PROSITE" id="PS50158">
    <property type="entry name" value="ZF_CCHC"/>
    <property type="match status" value="1"/>
</dbReference>
<dbReference type="InterPro" id="IPR025724">
    <property type="entry name" value="GAG-pre-integrase_dom"/>
</dbReference>
<evidence type="ECO:0000256" key="2">
    <source>
        <dbReference type="ARBA" id="ARBA00023172"/>
    </source>
</evidence>
<dbReference type="GO" id="GO:0003676">
    <property type="term" value="F:nucleic acid binding"/>
    <property type="evidence" value="ECO:0007669"/>
    <property type="project" value="InterPro"/>
</dbReference>
<dbReference type="InterPro" id="IPR057670">
    <property type="entry name" value="SH3_retrovirus"/>
</dbReference>
<keyword evidence="3" id="KW-0863">Zinc-finger</keyword>
<dbReference type="EMBL" id="JBCNJP010000019">
    <property type="protein sequence ID" value="KAK9062361.1"/>
    <property type="molecule type" value="Genomic_DNA"/>
</dbReference>
<feature type="domain" description="CCHC-type" evidence="5">
    <location>
        <begin position="226"/>
        <end position="242"/>
    </location>
</feature>
<dbReference type="GO" id="GO:0015074">
    <property type="term" value="P:DNA integration"/>
    <property type="evidence" value="ECO:0007669"/>
    <property type="project" value="InterPro"/>
</dbReference>
<dbReference type="CDD" id="cd09279">
    <property type="entry name" value="RNase_HI_like"/>
    <property type="match status" value="1"/>
</dbReference>
<evidence type="ECO:0000259" key="8">
    <source>
        <dbReference type="PROSITE" id="PS50994"/>
    </source>
</evidence>
<dbReference type="CDD" id="cd00303">
    <property type="entry name" value="retropepsin_like"/>
    <property type="match status" value="1"/>
</dbReference>
<dbReference type="Pfam" id="PF00665">
    <property type="entry name" value="rve"/>
    <property type="match status" value="2"/>
</dbReference>
<dbReference type="CDD" id="cd09272">
    <property type="entry name" value="RNase_HI_RT_Ty1"/>
    <property type="match status" value="1"/>
</dbReference>
<dbReference type="GO" id="GO:0004523">
    <property type="term" value="F:RNA-DNA hybrid ribonuclease activity"/>
    <property type="evidence" value="ECO:0007669"/>
    <property type="project" value="InterPro"/>
</dbReference>
<dbReference type="Pfam" id="PF03732">
    <property type="entry name" value="Retrotrans_gag"/>
    <property type="match status" value="1"/>
</dbReference>
<dbReference type="PANTHER" id="PTHR48475:SF2">
    <property type="entry name" value="RIBONUCLEASE H"/>
    <property type="match status" value="1"/>
</dbReference>
<gene>
    <name evidence="9" type="ORF">SSX86_019547</name>
</gene>
<dbReference type="GO" id="GO:0006310">
    <property type="term" value="P:DNA recombination"/>
    <property type="evidence" value="ECO:0007669"/>
    <property type="project" value="UniProtKB-KW"/>
</dbReference>
<dbReference type="Proteomes" id="UP001408789">
    <property type="component" value="Unassembled WGS sequence"/>
</dbReference>
<feature type="domain" description="Integrase catalytic" evidence="8">
    <location>
        <begin position="2624"/>
        <end position="2783"/>
    </location>
</feature>
<dbReference type="Pfam" id="PF13456">
    <property type="entry name" value="RVT_3"/>
    <property type="match status" value="1"/>
</dbReference>
<dbReference type="InterPro" id="IPR036397">
    <property type="entry name" value="RNaseH_sf"/>
</dbReference>
<dbReference type="GO" id="GO:0008270">
    <property type="term" value="F:zinc ion binding"/>
    <property type="evidence" value="ECO:0007669"/>
    <property type="project" value="UniProtKB-KW"/>
</dbReference>
<dbReference type="Pfam" id="PF22936">
    <property type="entry name" value="Pol_BBD"/>
    <property type="match status" value="1"/>
</dbReference>
<dbReference type="PROSITE" id="PS50879">
    <property type="entry name" value="RNASE_H_1"/>
    <property type="match status" value="1"/>
</dbReference>
<feature type="region of interest" description="Disordered" evidence="4">
    <location>
        <begin position="734"/>
        <end position="763"/>
    </location>
</feature>
<evidence type="ECO:0000259" key="6">
    <source>
        <dbReference type="PROSITE" id="PS50878"/>
    </source>
</evidence>
<dbReference type="Gene3D" id="3.30.70.270">
    <property type="match status" value="2"/>
</dbReference>
<dbReference type="Pfam" id="PF17919">
    <property type="entry name" value="RT_RNaseH_2"/>
    <property type="match status" value="1"/>
</dbReference>
<dbReference type="InterPro" id="IPR043128">
    <property type="entry name" value="Rev_trsase/Diguanyl_cyclase"/>
</dbReference>
<dbReference type="PROSITE" id="PS50878">
    <property type="entry name" value="RT_POL"/>
    <property type="match status" value="1"/>
</dbReference>
<evidence type="ECO:0000313" key="9">
    <source>
        <dbReference type="EMBL" id="KAK9062361.1"/>
    </source>
</evidence>
<keyword evidence="1" id="KW-0645">Protease</keyword>
<accession>A0AAP0CUH6</accession>
<dbReference type="Pfam" id="PF13976">
    <property type="entry name" value="gag_pre-integrs"/>
    <property type="match status" value="1"/>
</dbReference>
<dbReference type="InterPro" id="IPR002156">
    <property type="entry name" value="RNaseH_domain"/>
</dbReference>
<keyword evidence="2" id="KW-0233">DNA recombination</keyword>
<feature type="compositionally biased region" description="Polar residues" evidence="4">
    <location>
        <begin position="1498"/>
        <end position="1526"/>
    </location>
</feature>
<evidence type="ECO:0000259" key="7">
    <source>
        <dbReference type="PROSITE" id="PS50879"/>
    </source>
</evidence>
<keyword evidence="1" id="KW-0064">Aspartyl protease</keyword>
<feature type="domain" description="RNase H type-1" evidence="7">
    <location>
        <begin position="2339"/>
        <end position="2468"/>
    </location>
</feature>
<dbReference type="Pfam" id="PF14223">
    <property type="entry name" value="Retrotran_gag_2"/>
    <property type="match status" value="1"/>
</dbReference>
<dbReference type="SUPFAM" id="SSF56672">
    <property type="entry name" value="DNA/RNA polymerases"/>
    <property type="match status" value="2"/>
</dbReference>
<dbReference type="Pfam" id="PF00078">
    <property type="entry name" value="RVT_1"/>
    <property type="match status" value="1"/>
</dbReference>
<dbReference type="Gene3D" id="2.40.70.10">
    <property type="entry name" value="Acid Proteases"/>
    <property type="match status" value="1"/>
</dbReference>
<proteinExistence type="predicted"/>
<dbReference type="InterPro" id="IPR001878">
    <property type="entry name" value="Znf_CCHC"/>
</dbReference>